<sequence length="430" mass="45072">MIDERTGSAPGGGASPVPVDDRFAAFRNPRFRAYWLARFASSFAVQIVVTAVGWQIYDLTRSTLDLGIVGLCQFLPSLALFLFTGAAADRWSRRLIMAGSSALEGVGALALLLLTIHGLVSPVPVFVVLVGIGAARAFFGPASQSLVVNLVTRDELANAVAWNSSSWQIATIVGPVAGGLLYGHAAETAYATGFVLFVAGAVLALMIGRTARDAEVAAEGAAPEPVTLETVAAGFRFIRRQPVVLGAVTLDLFAVLLGGAVALLPAYARDVLHVGEFGLGLLRAAPGVGSLAMAAWLAAHPVRDHAGIVMFGFVALFGAFTVVFGLSTAPWLSILALALMGATDMISVYVRETLIQLWTPDEVRGRVNAVNLLFVGASNELGEFRAGVMAFFIGVVPAVAVGGALTMGVAGLWAWMFPQLRRVRRLAAPE</sequence>
<dbReference type="Proteomes" id="UP001163223">
    <property type="component" value="Chromosome"/>
</dbReference>
<evidence type="ECO:0000313" key="1">
    <source>
        <dbReference type="EMBL" id="WAJ31560.1"/>
    </source>
</evidence>
<gene>
    <name evidence="1" type="ORF">OXU80_21995</name>
</gene>
<name>A0ACD4NXN8_9HYPH</name>
<evidence type="ECO:0000313" key="2">
    <source>
        <dbReference type="Proteomes" id="UP001163223"/>
    </source>
</evidence>
<accession>A0ACD4NXN8</accession>
<proteinExistence type="predicted"/>
<protein>
    <submittedName>
        <fullName evidence="1">MFS transporter</fullName>
    </submittedName>
</protein>
<organism evidence="1 2">
    <name type="scientific">Antarcticirhabdus aurantiaca</name>
    <dbReference type="NCBI Taxonomy" id="2606717"/>
    <lineage>
        <taxon>Bacteria</taxon>
        <taxon>Pseudomonadati</taxon>
        <taxon>Pseudomonadota</taxon>
        <taxon>Alphaproteobacteria</taxon>
        <taxon>Hyphomicrobiales</taxon>
        <taxon>Aurantimonadaceae</taxon>
        <taxon>Antarcticirhabdus</taxon>
    </lineage>
</organism>
<keyword evidence="2" id="KW-1185">Reference proteome</keyword>
<dbReference type="EMBL" id="CP113520">
    <property type="protein sequence ID" value="WAJ31560.1"/>
    <property type="molecule type" value="Genomic_DNA"/>
</dbReference>
<reference evidence="1" key="1">
    <citation type="submission" date="2022-11" db="EMBL/GenBank/DDBJ databases">
        <title>beta-Carotene-producing bacterium, Jeongeuplla avenae sp. nov., alleviates the salt stress of Arabidopsis seedlings.</title>
        <authorList>
            <person name="Jiang L."/>
            <person name="Lee J."/>
        </authorList>
    </citation>
    <scope>NUCLEOTIDE SEQUENCE</scope>
    <source>
        <strain evidence="1">DY_R2A_6</strain>
    </source>
</reference>